<gene>
    <name evidence="3" type="ORF">KIN20_031650</name>
</gene>
<feature type="domain" description="Tyrosine-protein phosphatase" evidence="1">
    <location>
        <begin position="1"/>
        <end position="141"/>
    </location>
</feature>
<dbReference type="EMBL" id="JAHQIW010006716">
    <property type="protein sequence ID" value="KAJ1370017.1"/>
    <property type="molecule type" value="Genomic_DNA"/>
</dbReference>
<dbReference type="InterPro" id="IPR000242">
    <property type="entry name" value="PTP_cat"/>
</dbReference>
<dbReference type="InterPro" id="IPR000387">
    <property type="entry name" value="Tyr_Pase_dom"/>
</dbReference>
<reference evidence="3" key="1">
    <citation type="submission" date="2021-06" db="EMBL/GenBank/DDBJ databases">
        <title>Parelaphostrongylus tenuis whole genome reference sequence.</title>
        <authorList>
            <person name="Garwood T.J."/>
            <person name="Larsen P.A."/>
            <person name="Fountain-Jones N.M."/>
            <person name="Garbe J.R."/>
            <person name="Macchietto M.G."/>
            <person name="Kania S.A."/>
            <person name="Gerhold R.W."/>
            <person name="Richards J.E."/>
            <person name="Wolf T.M."/>
        </authorList>
    </citation>
    <scope>NUCLEOTIDE SEQUENCE</scope>
    <source>
        <strain evidence="3">MNPRO001-30</strain>
        <tissue evidence="3">Meninges</tissue>
    </source>
</reference>
<protein>
    <submittedName>
        <fullName evidence="3">Uncharacterized protein</fullName>
    </submittedName>
</protein>
<dbReference type="PROSITE" id="PS50056">
    <property type="entry name" value="TYR_PHOSPHATASE_2"/>
    <property type="match status" value="1"/>
</dbReference>
<feature type="domain" description="Tyrosine specific protein phosphatases" evidence="2">
    <location>
        <begin position="58"/>
        <end position="132"/>
    </location>
</feature>
<dbReference type="InterPro" id="IPR029021">
    <property type="entry name" value="Prot-tyrosine_phosphatase-like"/>
</dbReference>
<organism evidence="3 4">
    <name type="scientific">Parelaphostrongylus tenuis</name>
    <name type="common">Meningeal worm</name>
    <dbReference type="NCBI Taxonomy" id="148309"/>
    <lineage>
        <taxon>Eukaryota</taxon>
        <taxon>Metazoa</taxon>
        <taxon>Ecdysozoa</taxon>
        <taxon>Nematoda</taxon>
        <taxon>Chromadorea</taxon>
        <taxon>Rhabditida</taxon>
        <taxon>Rhabditina</taxon>
        <taxon>Rhabditomorpha</taxon>
        <taxon>Strongyloidea</taxon>
        <taxon>Metastrongylidae</taxon>
        <taxon>Parelaphostrongylus</taxon>
    </lineage>
</organism>
<dbReference type="InterPro" id="IPR050348">
    <property type="entry name" value="Protein-Tyr_Phosphatase"/>
</dbReference>
<dbReference type="PROSITE" id="PS50055">
    <property type="entry name" value="TYR_PHOSPHATASE_PTP"/>
    <property type="match status" value="1"/>
</dbReference>
<dbReference type="SMART" id="SM00404">
    <property type="entry name" value="PTPc_motif"/>
    <property type="match status" value="1"/>
</dbReference>
<keyword evidence="4" id="KW-1185">Reference proteome</keyword>
<dbReference type="PROSITE" id="PS00383">
    <property type="entry name" value="TYR_PHOSPHATASE_1"/>
    <property type="match status" value="1"/>
</dbReference>
<dbReference type="PRINTS" id="PR00700">
    <property type="entry name" value="PRTYPHPHTASE"/>
</dbReference>
<dbReference type="AlphaFoldDB" id="A0AAD5R5G4"/>
<name>A0AAD5R5G4_PARTN</name>
<sequence length="191" mass="21591">MAAKANDMVYRVTQLRVSYSNPIDEPEPDREVVHMCYYRWPDGGLPIPWPMTTTSNATTALRIIEIVERELPPSSSSLLVHCHGGLGRTGVFIALDVALRQLYQNNTVNIKGVVERLREKRAKAVMNPWQYAYINVVLAEKAAQCGALAPCIGGHNVRQLIDQMWKELSDEVHRQFQGNVLTYTPELKFVI</sequence>
<dbReference type="Proteomes" id="UP001196413">
    <property type="component" value="Unassembled WGS sequence"/>
</dbReference>
<dbReference type="InterPro" id="IPR003595">
    <property type="entry name" value="Tyr_Pase_cat"/>
</dbReference>
<evidence type="ECO:0000259" key="2">
    <source>
        <dbReference type="PROSITE" id="PS50056"/>
    </source>
</evidence>
<dbReference type="Gene3D" id="3.90.190.10">
    <property type="entry name" value="Protein tyrosine phosphatase superfamily"/>
    <property type="match status" value="1"/>
</dbReference>
<dbReference type="PANTHER" id="PTHR19134">
    <property type="entry name" value="RECEPTOR-TYPE TYROSINE-PROTEIN PHOSPHATASE"/>
    <property type="match status" value="1"/>
</dbReference>
<dbReference type="CDD" id="cd00047">
    <property type="entry name" value="PTPc"/>
    <property type="match status" value="1"/>
</dbReference>
<evidence type="ECO:0000259" key="1">
    <source>
        <dbReference type="PROSITE" id="PS50055"/>
    </source>
</evidence>
<accession>A0AAD5R5G4</accession>
<proteinExistence type="predicted"/>
<comment type="caution">
    <text evidence="3">The sequence shown here is derived from an EMBL/GenBank/DDBJ whole genome shotgun (WGS) entry which is preliminary data.</text>
</comment>
<evidence type="ECO:0000313" key="3">
    <source>
        <dbReference type="EMBL" id="KAJ1370017.1"/>
    </source>
</evidence>
<dbReference type="SUPFAM" id="SSF52799">
    <property type="entry name" value="(Phosphotyrosine protein) phosphatases II"/>
    <property type="match status" value="1"/>
</dbReference>
<dbReference type="InterPro" id="IPR016130">
    <property type="entry name" value="Tyr_Pase_AS"/>
</dbReference>
<dbReference type="Pfam" id="PF00102">
    <property type="entry name" value="Y_phosphatase"/>
    <property type="match status" value="1"/>
</dbReference>
<dbReference type="GO" id="GO:0004725">
    <property type="term" value="F:protein tyrosine phosphatase activity"/>
    <property type="evidence" value="ECO:0007669"/>
    <property type="project" value="InterPro"/>
</dbReference>
<dbReference type="PANTHER" id="PTHR19134:SF527">
    <property type="entry name" value="TYROSINE-PROTEIN PHOSPHATASE NON-RECEPTOR TYPE 7"/>
    <property type="match status" value="1"/>
</dbReference>
<evidence type="ECO:0000313" key="4">
    <source>
        <dbReference type="Proteomes" id="UP001196413"/>
    </source>
</evidence>